<dbReference type="PANTHER" id="PTHR34156">
    <property type="entry name" value="OUTER MEMBRANE PROTEIN-RELATED-RELATED"/>
    <property type="match status" value="1"/>
</dbReference>
<reference evidence="5" key="1">
    <citation type="submission" date="2016-10" db="EMBL/GenBank/DDBJ databases">
        <authorList>
            <person name="Varghese N."/>
            <person name="Submissions S."/>
        </authorList>
    </citation>
    <scope>NUCLEOTIDE SEQUENCE [LARGE SCALE GENOMIC DNA]</scope>
    <source>
        <strain evidence="5">8N4</strain>
    </source>
</reference>
<dbReference type="InterPro" id="IPR036275">
    <property type="entry name" value="YdgH-like_sf"/>
</dbReference>
<dbReference type="InterPro" id="IPR010854">
    <property type="entry name" value="YdgH/BhsA/McbA-like_dom"/>
</dbReference>
<dbReference type="Pfam" id="PF07338">
    <property type="entry name" value="YdgH_BhsA-like"/>
    <property type="match status" value="3"/>
</dbReference>
<gene>
    <name evidence="4" type="ORF">SAMN05216522_10363</name>
</gene>
<dbReference type="SUPFAM" id="SSF159871">
    <property type="entry name" value="YdgH-like"/>
    <property type="match status" value="3"/>
</dbReference>
<evidence type="ECO:0000259" key="3">
    <source>
        <dbReference type="Pfam" id="PF07338"/>
    </source>
</evidence>
<dbReference type="InterPro" id="IPR025539">
    <property type="entry name" value="YdgH"/>
</dbReference>
<keyword evidence="1 2" id="KW-0732">Signal</keyword>
<name>A0A1H9G3Q2_9GAMM</name>
<dbReference type="OrthoDB" id="7058817at2"/>
<dbReference type="InterPro" id="IPR025543">
    <property type="entry name" value="Dodecin-like"/>
</dbReference>
<dbReference type="STRING" id="988801.SAMN05216522_10363"/>
<dbReference type="Proteomes" id="UP000242515">
    <property type="component" value="Unassembled WGS sequence"/>
</dbReference>
<evidence type="ECO:0000256" key="1">
    <source>
        <dbReference type="ARBA" id="ARBA00022729"/>
    </source>
</evidence>
<dbReference type="EMBL" id="FOGC01000003">
    <property type="protein sequence ID" value="SEQ44775.1"/>
    <property type="molecule type" value="Genomic_DNA"/>
</dbReference>
<dbReference type="Gene3D" id="3.30.1660.10">
    <property type="entry name" value="Flavin-binding protein dodecin"/>
    <property type="match status" value="3"/>
</dbReference>
<evidence type="ECO:0000313" key="4">
    <source>
        <dbReference type="EMBL" id="SEQ44775.1"/>
    </source>
</evidence>
<evidence type="ECO:0000256" key="2">
    <source>
        <dbReference type="SAM" id="SignalP"/>
    </source>
</evidence>
<feature type="chain" id="PRO_5017486684" description="YdgH/BhsA/McbA-like domain-containing protein" evidence="2">
    <location>
        <begin position="23"/>
        <end position="317"/>
    </location>
</feature>
<evidence type="ECO:0000313" key="5">
    <source>
        <dbReference type="Proteomes" id="UP000242515"/>
    </source>
</evidence>
<dbReference type="PANTHER" id="PTHR34156:SF2">
    <property type="entry name" value="PROTEIN YDGH"/>
    <property type="match status" value="1"/>
</dbReference>
<feature type="domain" description="YdgH/BhsA/McbA-like" evidence="3">
    <location>
        <begin position="120"/>
        <end position="176"/>
    </location>
</feature>
<organism evidence="4 5">
    <name type="scientific">Rosenbergiella nectarea</name>
    <dbReference type="NCBI Taxonomy" id="988801"/>
    <lineage>
        <taxon>Bacteria</taxon>
        <taxon>Pseudomonadati</taxon>
        <taxon>Pseudomonadota</taxon>
        <taxon>Gammaproteobacteria</taxon>
        <taxon>Enterobacterales</taxon>
        <taxon>Erwiniaceae</taxon>
        <taxon>Rosenbergiella</taxon>
    </lineage>
</organism>
<feature type="signal peptide" evidence="2">
    <location>
        <begin position="1"/>
        <end position="22"/>
    </location>
</feature>
<proteinExistence type="predicted"/>
<dbReference type="NCBIfam" id="NF040471">
    <property type="entry name" value="ydgH_STM1478"/>
    <property type="match status" value="1"/>
</dbReference>
<dbReference type="RefSeq" id="WP_092673627.1">
    <property type="nucleotide sequence ID" value="NZ_FOGC01000003.1"/>
</dbReference>
<dbReference type="AlphaFoldDB" id="A0A1H9G3Q2"/>
<protein>
    <recommendedName>
        <fullName evidence="3">YdgH/BhsA/McbA-like domain-containing protein</fullName>
    </recommendedName>
</protein>
<feature type="domain" description="YdgH/BhsA/McbA-like" evidence="3">
    <location>
        <begin position="261"/>
        <end position="317"/>
    </location>
</feature>
<sequence length="317" mass="34041">MKFTATVFATALISLGLSTAFAAQELSPKKAASLAPYKRINFSGRFNSLLDVSNAVSKRADDAGAAGFYVVSVHDSNSNGGNWRITADLYLPDAAPAPKDPQYRYINGIKELPKAEAYRLEPYDTVSIRGFYPSQPQVEYAISRAAKAKDADAFFIIRQIAANNGGNQYVTAYVYKADAPQRVVQSPDAIPADSQAGKAALAAGGAAAKKVEIPGVASSNSVSESVGRFYETRTSTNKRYTVSLPQGGKIQEVNDITAAQMTPFDTVTLTAHFGNPTEMSTAIARRAADKGAKYYHITRQWQNQSGGNLTVTAELFK</sequence>
<feature type="domain" description="YdgH/BhsA/McbA-like" evidence="3">
    <location>
        <begin position="35"/>
        <end position="90"/>
    </location>
</feature>
<dbReference type="InterPro" id="IPR051096">
    <property type="entry name" value="BhsA/McbA_stress_biofilm_assoc"/>
</dbReference>
<accession>A0A1H9G3Q2</accession>
<keyword evidence="5" id="KW-1185">Reference proteome</keyword>